<accession>A0A6J7LKS0</accession>
<evidence type="ECO:0000313" key="1">
    <source>
        <dbReference type="EMBL" id="CAB4968961.1"/>
    </source>
</evidence>
<reference evidence="1" key="1">
    <citation type="submission" date="2020-05" db="EMBL/GenBank/DDBJ databases">
        <authorList>
            <person name="Chiriac C."/>
            <person name="Salcher M."/>
            <person name="Ghai R."/>
            <person name="Kavagutti S V."/>
        </authorList>
    </citation>
    <scope>NUCLEOTIDE SEQUENCE</scope>
</reference>
<dbReference type="InterPro" id="IPR008984">
    <property type="entry name" value="SMAD_FHA_dom_sf"/>
</dbReference>
<gene>
    <name evidence="1" type="ORF">UFOPK3772_03165</name>
</gene>
<name>A0A6J7LKS0_9ZZZZ</name>
<organism evidence="1">
    <name type="scientific">freshwater metagenome</name>
    <dbReference type="NCBI Taxonomy" id="449393"/>
    <lineage>
        <taxon>unclassified sequences</taxon>
        <taxon>metagenomes</taxon>
        <taxon>ecological metagenomes</taxon>
    </lineage>
</organism>
<dbReference type="EMBL" id="CAFBNE010000164">
    <property type="protein sequence ID" value="CAB4968961.1"/>
    <property type="molecule type" value="Genomic_DNA"/>
</dbReference>
<dbReference type="AlphaFoldDB" id="A0A6J7LKS0"/>
<dbReference type="SUPFAM" id="SSF49879">
    <property type="entry name" value="SMAD/FHA domain"/>
    <property type="match status" value="1"/>
</dbReference>
<proteinExistence type="predicted"/>
<sequence>MDGVEAVFVDLSNVAKDPLLGFSADHAALSRWDRLRAVWLRDHAGQPDFTLIADSTLPRALSATDQGRLTSMVNSGAAVVVADADTEVLARAVASSGIALSNDRYVDHRKLAGLHQARLVGWVVRGENVRLQERSLERLLSAVISARAQKQIFKELGIAEDAPELSYRWFCRDTGCRETLVAIPRFERRDPVCPSCGGFVDRGAPWQSPIWIKIMRGPDELCRFVLEDGERTFVGRGQGDDVVTVGDEEEADEALTFLAERHVELTNTEGTLHVRDNNTERGTTLRRQVKGHLGQFQPPMPVPADRTTIVGLGTKVVLGKSPFTIQIAGSRGL</sequence>
<protein>
    <submittedName>
        <fullName evidence="1">Unannotated protein</fullName>
    </submittedName>
</protein>
<dbReference type="Gene3D" id="2.60.200.20">
    <property type="match status" value="1"/>
</dbReference>